<sequence length="368" mass="42098">MDFTATLTDAEIRTLSDCNLAIHDAIRCFSQSMAGYNSRNESDFEKSFRLKNTIDVFEKRARVEPNAQALAVLMNCEYLLWLLNKDTPQKQNPFLSHWVEAIQRLDATGGQHESNGVAKNDLSADKISAARVLWIKMLLQGEDVKYLLDQTSQQASISLLSDGLREPFDLRPYVRMLEDEGIYEKTPEPDTNGHAAPTQSQNGVDTLHRHTSAKKTIDSTEDLIQQRKADILRNLELDTDTAIFEITRLPISLTYLDFLTTLLTDRTLETHSIDPAPIITQYIQHALRTIERMGKPPAPSDDGEVLEYGKEAQTRHILLLLLFIKSLIRKGLVEMDTLYYEIAEISVRYVWIKEVRDFRNWAEEGIER</sequence>
<proteinExistence type="predicted"/>
<dbReference type="EMBL" id="CP069039">
    <property type="protein sequence ID" value="QRD04634.1"/>
    <property type="molecule type" value="Genomic_DNA"/>
</dbReference>
<dbReference type="VEuPathDB" id="FungiDB:JI435_105680"/>
<protein>
    <recommendedName>
        <fullName evidence="4">CCR4-NOT transcription complex subunit 11</fullName>
    </recommendedName>
</protein>
<evidence type="ECO:0000256" key="1">
    <source>
        <dbReference type="SAM" id="MobiDB-lite"/>
    </source>
</evidence>
<gene>
    <name evidence="2" type="ORF">JI435_105680</name>
</gene>
<dbReference type="InterPro" id="IPR019312">
    <property type="entry name" value="CNOT11"/>
</dbReference>
<dbReference type="GO" id="GO:0030014">
    <property type="term" value="C:CCR4-NOT complex"/>
    <property type="evidence" value="ECO:0007669"/>
    <property type="project" value="InterPro"/>
</dbReference>
<name>A0A7U2FG41_PHANO</name>
<dbReference type="AlphaFoldDB" id="A0A7U2FG41"/>
<keyword evidence="3" id="KW-1185">Reference proteome</keyword>
<dbReference type="OrthoDB" id="10265389at2759"/>
<accession>A0A7U2FG41</accession>
<reference evidence="3" key="1">
    <citation type="journal article" date="2021" name="BMC Genomics">
        <title>Chromosome-level genome assembly and manually-curated proteome of model necrotroph Parastagonospora nodorum Sn15 reveals a genome-wide trove of candidate effector homologs, and redundancy of virulence-related functions within an accessory chromosome.</title>
        <authorList>
            <person name="Bertazzoni S."/>
            <person name="Jones D.A.B."/>
            <person name="Phan H.T."/>
            <person name="Tan K.-C."/>
            <person name="Hane J.K."/>
        </authorList>
    </citation>
    <scope>NUCLEOTIDE SEQUENCE [LARGE SCALE GENOMIC DNA]</scope>
    <source>
        <strain evidence="3">SN15 / ATCC MYA-4574 / FGSC 10173)</strain>
    </source>
</reference>
<evidence type="ECO:0008006" key="4">
    <source>
        <dbReference type="Google" id="ProtNLM"/>
    </source>
</evidence>
<feature type="region of interest" description="Disordered" evidence="1">
    <location>
        <begin position="184"/>
        <end position="205"/>
    </location>
</feature>
<dbReference type="Proteomes" id="UP000663193">
    <property type="component" value="Chromosome 17"/>
</dbReference>
<dbReference type="Pfam" id="PF10155">
    <property type="entry name" value="CNOT11"/>
    <property type="match status" value="1"/>
</dbReference>
<evidence type="ECO:0000313" key="2">
    <source>
        <dbReference type="EMBL" id="QRD04634.1"/>
    </source>
</evidence>
<organism evidence="2 3">
    <name type="scientific">Phaeosphaeria nodorum (strain SN15 / ATCC MYA-4574 / FGSC 10173)</name>
    <name type="common">Glume blotch fungus</name>
    <name type="synonym">Parastagonospora nodorum</name>
    <dbReference type="NCBI Taxonomy" id="321614"/>
    <lineage>
        <taxon>Eukaryota</taxon>
        <taxon>Fungi</taxon>
        <taxon>Dikarya</taxon>
        <taxon>Ascomycota</taxon>
        <taxon>Pezizomycotina</taxon>
        <taxon>Dothideomycetes</taxon>
        <taxon>Pleosporomycetidae</taxon>
        <taxon>Pleosporales</taxon>
        <taxon>Pleosporineae</taxon>
        <taxon>Phaeosphaeriaceae</taxon>
        <taxon>Parastagonospora</taxon>
    </lineage>
</organism>
<evidence type="ECO:0000313" key="3">
    <source>
        <dbReference type="Proteomes" id="UP000663193"/>
    </source>
</evidence>